<accession>A0A419W9F8</accession>
<proteinExistence type="predicted"/>
<reference evidence="1 2" key="1">
    <citation type="submission" date="2018-09" db="EMBL/GenBank/DDBJ databases">
        <title>Genomic Encyclopedia of Archaeal and Bacterial Type Strains, Phase II (KMG-II): from individual species to whole genera.</title>
        <authorList>
            <person name="Goeker M."/>
        </authorList>
    </citation>
    <scope>NUCLEOTIDE SEQUENCE [LARGE SCALE GENOMIC DNA]</scope>
    <source>
        <strain evidence="1 2">DSM 27148</strain>
    </source>
</reference>
<dbReference type="RefSeq" id="WP_147377213.1">
    <property type="nucleotide sequence ID" value="NZ_RAPN01000001.1"/>
</dbReference>
<dbReference type="Proteomes" id="UP000283387">
    <property type="component" value="Unassembled WGS sequence"/>
</dbReference>
<dbReference type="AlphaFoldDB" id="A0A419W9F8"/>
<keyword evidence="2" id="KW-1185">Reference proteome</keyword>
<dbReference type="EMBL" id="RAPN01000001">
    <property type="protein sequence ID" value="RKD92090.1"/>
    <property type="molecule type" value="Genomic_DNA"/>
</dbReference>
<name>A0A419W9F8_9BACT</name>
<sequence>MKTRNNTTGHRNNQLSGVLLRAAAVLASVVLLSFTVSAQDLWKELLSYNSFGKMALILVDESNAGEATELPTTGNTAAFSINEETDSPLTVESWMTNDEYFGASNIFNQVAQDEKLEIESWMTEADYFTSRYAKELDEELPVEAWMCDASFFNN</sequence>
<protein>
    <submittedName>
        <fullName evidence="1">Uncharacterized protein</fullName>
    </submittedName>
</protein>
<evidence type="ECO:0000313" key="1">
    <source>
        <dbReference type="EMBL" id="RKD92090.1"/>
    </source>
</evidence>
<gene>
    <name evidence="1" type="ORF">BC643_2460</name>
</gene>
<dbReference type="OrthoDB" id="1122082at2"/>
<organism evidence="1 2">
    <name type="scientific">Mangrovibacterium diazotrophicum</name>
    <dbReference type="NCBI Taxonomy" id="1261403"/>
    <lineage>
        <taxon>Bacteria</taxon>
        <taxon>Pseudomonadati</taxon>
        <taxon>Bacteroidota</taxon>
        <taxon>Bacteroidia</taxon>
        <taxon>Marinilabiliales</taxon>
        <taxon>Prolixibacteraceae</taxon>
        <taxon>Mangrovibacterium</taxon>
    </lineage>
</organism>
<evidence type="ECO:0000313" key="2">
    <source>
        <dbReference type="Proteomes" id="UP000283387"/>
    </source>
</evidence>
<comment type="caution">
    <text evidence="1">The sequence shown here is derived from an EMBL/GenBank/DDBJ whole genome shotgun (WGS) entry which is preliminary data.</text>
</comment>